<dbReference type="EMBL" id="PSZP01000016">
    <property type="protein sequence ID" value="TCG10992.1"/>
    <property type="molecule type" value="Genomic_DNA"/>
</dbReference>
<evidence type="ECO:0000259" key="1">
    <source>
        <dbReference type="PROSITE" id="PS50846"/>
    </source>
</evidence>
<protein>
    <submittedName>
        <fullName evidence="2">Copper resistance protein CopZ</fullName>
    </submittedName>
</protein>
<sequence length="65" mass="7258">MKTIKLHAKLHCGSCEGKIKSALDKKVEEVLVNVASGLIKIKYDESKIELNTIKETIQDLGYELV</sequence>
<dbReference type="PROSITE" id="PS50846">
    <property type="entry name" value="HMA_2"/>
    <property type="match status" value="1"/>
</dbReference>
<dbReference type="Gene3D" id="3.30.70.100">
    <property type="match status" value="1"/>
</dbReference>
<dbReference type="InterPro" id="IPR036163">
    <property type="entry name" value="HMA_dom_sf"/>
</dbReference>
<accession>A0A4R0XND5</accession>
<evidence type="ECO:0000313" key="2">
    <source>
        <dbReference type="EMBL" id="TCG10992.1"/>
    </source>
</evidence>
<dbReference type="Proteomes" id="UP000291072">
    <property type="component" value="Unassembled WGS sequence"/>
</dbReference>
<dbReference type="SUPFAM" id="SSF55008">
    <property type="entry name" value="HMA, heavy metal-associated domain"/>
    <property type="match status" value="1"/>
</dbReference>
<dbReference type="GO" id="GO:0046872">
    <property type="term" value="F:metal ion binding"/>
    <property type="evidence" value="ECO:0007669"/>
    <property type="project" value="InterPro"/>
</dbReference>
<reference evidence="2 3" key="1">
    <citation type="submission" date="2018-02" db="EMBL/GenBank/DDBJ databases">
        <title>Mycoplasma marinum and Mycoplasma todarodis sp. nov., moderately halophilic and psychrotolerant mycoplasmas isolated from cephalopods.</title>
        <authorList>
            <person name="Viver T."/>
        </authorList>
    </citation>
    <scope>NUCLEOTIDE SEQUENCE [LARGE SCALE GENOMIC DNA]</scope>
    <source>
        <strain evidence="2 3">5H</strain>
    </source>
</reference>
<dbReference type="Pfam" id="PF00403">
    <property type="entry name" value="HMA"/>
    <property type="match status" value="1"/>
</dbReference>
<keyword evidence="3" id="KW-1185">Reference proteome</keyword>
<dbReference type="CDD" id="cd00371">
    <property type="entry name" value="HMA"/>
    <property type="match status" value="1"/>
</dbReference>
<dbReference type="InterPro" id="IPR006121">
    <property type="entry name" value="HMA_dom"/>
</dbReference>
<feature type="domain" description="HMA" evidence="1">
    <location>
        <begin position="1"/>
        <end position="65"/>
    </location>
</feature>
<organism evidence="2 3">
    <name type="scientific">Mycoplasma todarodis</name>
    <dbReference type="NCBI Taxonomy" id="1937191"/>
    <lineage>
        <taxon>Bacteria</taxon>
        <taxon>Bacillati</taxon>
        <taxon>Mycoplasmatota</taxon>
        <taxon>Mollicutes</taxon>
        <taxon>Mycoplasmataceae</taxon>
        <taxon>Mycoplasma</taxon>
    </lineage>
</organism>
<name>A0A4R0XND5_9MOLU</name>
<dbReference type="RefSeq" id="WP_131613487.1">
    <property type="nucleotide sequence ID" value="NZ_PSZP01000016.1"/>
</dbReference>
<gene>
    <name evidence="2" type="ORF">C4B25_02520</name>
</gene>
<comment type="caution">
    <text evidence="2">The sequence shown here is derived from an EMBL/GenBank/DDBJ whole genome shotgun (WGS) entry which is preliminary data.</text>
</comment>
<dbReference type="AlphaFoldDB" id="A0A4R0XND5"/>
<evidence type="ECO:0000313" key="3">
    <source>
        <dbReference type="Proteomes" id="UP000291072"/>
    </source>
</evidence>
<dbReference type="OrthoDB" id="371141at2"/>
<proteinExistence type="predicted"/>